<dbReference type="AlphaFoldDB" id="A0A485KHD6"/>
<dbReference type="InterPro" id="IPR017455">
    <property type="entry name" value="Znf_FYVE-rel"/>
</dbReference>
<name>A0A485KHD6_9STRA</name>
<keyword evidence="3" id="KW-0862">Zinc</keyword>
<dbReference type="Gene3D" id="3.30.530.20">
    <property type="match status" value="1"/>
</dbReference>
<dbReference type="SMART" id="SM00064">
    <property type="entry name" value="FYVE"/>
    <property type="match status" value="1"/>
</dbReference>
<dbReference type="InterPro" id="IPR011011">
    <property type="entry name" value="Znf_FYVE_PHD"/>
</dbReference>
<dbReference type="OrthoDB" id="77455at2759"/>
<evidence type="ECO:0000259" key="5">
    <source>
        <dbReference type="PROSITE" id="PS50178"/>
    </source>
</evidence>
<keyword evidence="1" id="KW-0479">Metal-binding</keyword>
<evidence type="ECO:0000313" key="8">
    <source>
        <dbReference type="Proteomes" id="UP000332933"/>
    </source>
</evidence>
<evidence type="ECO:0000313" key="7">
    <source>
        <dbReference type="EMBL" id="VFT83817.1"/>
    </source>
</evidence>
<keyword evidence="8" id="KW-1185">Reference proteome</keyword>
<dbReference type="Pfam" id="PF01363">
    <property type="entry name" value="FYVE"/>
    <property type="match status" value="1"/>
</dbReference>
<feature type="domain" description="FYVE-type" evidence="5">
    <location>
        <begin position="299"/>
        <end position="354"/>
    </location>
</feature>
<evidence type="ECO:0000256" key="3">
    <source>
        <dbReference type="ARBA" id="ARBA00022833"/>
    </source>
</evidence>
<dbReference type="SUPFAM" id="SSF57903">
    <property type="entry name" value="FYVE/PHD zinc finger"/>
    <property type="match status" value="1"/>
</dbReference>
<evidence type="ECO:0000256" key="1">
    <source>
        <dbReference type="ARBA" id="ARBA00022723"/>
    </source>
</evidence>
<reference evidence="6" key="2">
    <citation type="submission" date="2019-06" db="EMBL/GenBank/DDBJ databases">
        <title>Genomics analysis of Aphanomyces spp. identifies a new class of oomycete effector associated with host adaptation.</title>
        <authorList>
            <person name="Gaulin E."/>
        </authorList>
    </citation>
    <scope>NUCLEOTIDE SEQUENCE</scope>
    <source>
        <strain evidence="6">CBS 578.67</strain>
    </source>
</reference>
<protein>
    <submittedName>
        <fullName evidence="7">Aste57867_6858 protein</fullName>
    </submittedName>
</protein>
<evidence type="ECO:0000256" key="4">
    <source>
        <dbReference type="PROSITE-ProRule" id="PRU00091"/>
    </source>
</evidence>
<dbReference type="InterPro" id="IPR013083">
    <property type="entry name" value="Znf_RING/FYVE/PHD"/>
</dbReference>
<dbReference type="PROSITE" id="PS50178">
    <property type="entry name" value="ZF_FYVE"/>
    <property type="match status" value="1"/>
</dbReference>
<dbReference type="InterPro" id="IPR052727">
    <property type="entry name" value="Rab4/Rab5_effector"/>
</dbReference>
<dbReference type="Gene3D" id="3.30.40.10">
    <property type="entry name" value="Zinc/RING finger domain, C3HC4 (zinc finger)"/>
    <property type="match status" value="1"/>
</dbReference>
<dbReference type="PANTHER" id="PTHR13510">
    <property type="entry name" value="FYVE-FINGER-CONTAINING RAB5 EFFECTOR PROTEIN RABENOSYN-5-RELATED"/>
    <property type="match status" value="1"/>
</dbReference>
<dbReference type="PANTHER" id="PTHR13510:SF44">
    <property type="entry name" value="RABENOSYN-5"/>
    <property type="match status" value="1"/>
</dbReference>
<dbReference type="EMBL" id="CAADRA010003436">
    <property type="protein sequence ID" value="VFT83817.1"/>
    <property type="molecule type" value="Genomic_DNA"/>
</dbReference>
<proteinExistence type="predicted"/>
<evidence type="ECO:0000313" key="6">
    <source>
        <dbReference type="EMBL" id="KAF0705996.1"/>
    </source>
</evidence>
<dbReference type="CDD" id="cd00065">
    <property type="entry name" value="FYVE_like_SF"/>
    <property type="match status" value="1"/>
</dbReference>
<gene>
    <name evidence="7" type="primary">Aste57867_6858</name>
    <name evidence="6" type="ORF">As57867_006837</name>
    <name evidence="7" type="ORF">ASTE57867_6858</name>
</gene>
<dbReference type="Proteomes" id="UP000332933">
    <property type="component" value="Unassembled WGS sequence"/>
</dbReference>
<keyword evidence="2 4" id="KW-0863">Zinc-finger</keyword>
<dbReference type="EMBL" id="VJMH01003424">
    <property type="protein sequence ID" value="KAF0705996.1"/>
    <property type="molecule type" value="Genomic_DNA"/>
</dbReference>
<reference evidence="7 8" key="1">
    <citation type="submission" date="2019-03" db="EMBL/GenBank/DDBJ databases">
        <authorList>
            <person name="Gaulin E."/>
            <person name="Dumas B."/>
        </authorList>
    </citation>
    <scope>NUCLEOTIDE SEQUENCE [LARGE SCALE GENOMIC DNA]</scope>
    <source>
        <strain evidence="7">CBS 568.67</strain>
    </source>
</reference>
<dbReference type="InterPro" id="IPR000306">
    <property type="entry name" value="Znf_FYVE"/>
</dbReference>
<accession>A0A485KHD6</accession>
<dbReference type="GO" id="GO:0008270">
    <property type="term" value="F:zinc ion binding"/>
    <property type="evidence" value="ECO:0007669"/>
    <property type="project" value="UniProtKB-KW"/>
</dbReference>
<dbReference type="InterPro" id="IPR023393">
    <property type="entry name" value="START-like_dom_sf"/>
</dbReference>
<organism evidence="7 8">
    <name type="scientific">Aphanomyces stellatus</name>
    <dbReference type="NCBI Taxonomy" id="120398"/>
    <lineage>
        <taxon>Eukaryota</taxon>
        <taxon>Sar</taxon>
        <taxon>Stramenopiles</taxon>
        <taxon>Oomycota</taxon>
        <taxon>Saprolegniomycetes</taxon>
        <taxon>Saprolegniales</taxon>
        <taxon>Verrucalvaceae</taxon>
        <taxon>Aphanomyces</taxon>
    </lineage>
</organism>
<sequence>MIPSQERSSAGLGAHSSLFSMALKLPLPAEFFHCPVLAPVEDEHLKQHAVQTAMDVVHKTHLSGDIQWTLRCEDQDDMFIYRGHDPASPPGAYLYMSVMEVMGTLDEVIQLFQTRTTAQAKAHAQRFGKQLLDAVKLYSLVEPTCDAPTESIGVTWRAYRSPLSLFVAKRDACTVDCTHAFTLDGRPGWVSSSKSVTLSCCPELTHLAGFVRMINYGSGHVFLESATRPGYIELRYIAQLDFRGTSFNFVSDAVLKRREWVSDINMTKRCRNLLDIDRFLREDRLRVGVLLEENQLVPKAARKHCYVCTVRFGWNQHKSNCYKCGQVVCSNCNSDWCLAGQEGNTRTFKACVKCAMVPANRHVSGSFSSGTSSVTHVSDACWDFSQDLRSSATCAAILT</sequence>
<evidence type="ECO:0000256" key="2">
    <source>
        <dbReference type="ARBA" id="ARBA00022771"/>
    </source>
</evidence>
<dbReference type="SUPFAM" id="SSF55961">
    <property type="entry name" value="Bet v1-like"/>
    <property type="match status" value="1"/>
</dbReference>